<organism evidence="1 2">
    <name type="scientific">Bradyrhizobium lablabi</name>
    <dbReference type="NCBI Taxonomy" id="722472"/>
    <lineage>
        <taxon>Bacteria</taxon>
        <taxon>Pseudomonadati</taxon>
        <taxon>Pseudomonadota</taxon>
        <taxon>Alphaproteobacteria</taxon>
        <taxon>Hyphomicrobiales</taxon>
        <taxon>Nitrobacteraceae</taxon>
        <taxon>Bradyrhizobium</taxon>
    </lineage>
</organism>
<gene>
    <name evidence="1" type="ORF">SAMN05444171_3493</name>
</gene>
<evidence type="ECO:0000313" key="1">
    <source>
        <dbReference type="EMBL" id="SED22154.1"/>
    </source>
</evidence>
<proteinExistence type="predicted"/>
<dbReference type="RefSeq" id="WP_074821092.1">
    <property type="nucleotide sequence ID" value="NZ_FNTI01000001.1"/>
</dbReference>
<reference evidence="1 2" key="1">
    <citation type="submission" date="2016-10" db="EMBL/GenBank/DDBJ databases">
        <authorList>
            <person name="de Groot N.N."/>
        </authorList>
    </citation>
    <scope>NUCLEOTIDE SEQUENCE [LARGE SCALE GENOMIC DNA]</scope>
    <source>
        <strain evidence="1 2">GAS522</strain>
    </source>
</reference>
<dbReference type="EMBL" id="FNTI01000001">
    <property type="protein sequence ID" value="SED22154.1"/>
    <property type="molecule type" value="Genomic_DNA"/>
</dbReference>
<accession>A0A1H4YY87</accession>
<dbReference type="AlphaFoldDB" id="A0A1H4YY87"/>
<name>A0A1H4YY87_9BRAD</name>
<dbReference type="Proteomes" id="UP000183208">
    <property type="component" value="Unassembled WGS sequence"/>
</dbReference>
<evidence type="ECO:0000313" key="2">
    <source>
        <dbReference type="Proteomes" id="UP000183208"/>
    </source>
</evidence>
<evidence type="ECO:0008006" key="3">
    <source>
        <dbReference type="Google" id="ProtNLM"/>
    </source>
</evidence>
<sequence length="106" mass="11116">MADQPTTKPPLAPPLIYEDTGAAAPLVYFDIVGAYGTMNGSIELELATRILVPKVDGATEVKFISSGRLRCTANAAANLRNGLDAALKMLEQPEAKTTAIAASKLN</sequence>
<protein>
    <recommendedName>
        <fullName evidence="3">DUF3467 domain-containing protein</fullName>
    </recommendedName>
</protein>